<protein>
    <submittedName>
        <fullName evidence="1">Uncharacterized protein</fullName>
    </submittedName>
</protein>
<evidence type="ECO:0000313" key="2">
    <source>
        <dbReference type="Proteomes" id="UP001165042"/>
    </source>
</evidence>
<proteinExistence type="predicted"/>
<dbReference type="AlphaFoldDB" id="A0A9W6QKP0"/>
<organism evidence="1 2">
    <name type="scientific">Actinokineospora globicatena</name>
    <dbReference type="NCBI Taxonomy" id="103729"/>
    <lineage>
        <taxon>Bacteria</taxon>
        <taxon>Bacillati</taxon>
        <taxon>Actinomycetota</taxon>
        <taxon>Actinomycetes</taxon>
        <taxon>Pseudonocardiales</taxon>
        <taxon>Pseudonocardiaceae</taxon>
        <taxon>Actinokineospora</taxon>
    </lineage>
</organism>
<dbReference type="InterPro" id="IPR036388">
    <property type="entry name" value="WH-like_DNA-bd_sf"/>
</dbReference>
<evidence type="ECO:0000313" key="1">
    <source>
        <dbReference type="EMBL" id="GLW91425.1"/>
    </source>
</evidence>
<reference evidence="1" key="1">
    <citation type="submission" date="2023-02" db="EMBL/GenBank/DDBJ databases">
        <title>Actinokineospora globicatena NBRC 15670.</title>
        <authorList>
            <person name="Ichikawa N."/>
            <person name="Sato H."/>
            <person name="Tonouchi N."/>
        </authorList>
    </citation>
    <scope>NUCLEOTIDE SEQUENCE</scope>
    <source>
        <strain evidence="1">NBRC 15670</strain>
    </source>
</reference>
<keyword evidence="2" id="KW-1185">Reference proteome</keyword>
<dbReference type="Gene3D" id="1.10.10.10">
    <property type="entry name" value="Winged helix-like DNA-binding domain superfamily/Winged helix DNA-binding domain"/>
    <property type="match status" value="1"/>
</dbReference>
<dbReference type="RefSeq" id="WP_285610184.1">
    <property type="nucleotide sequence ID" value="NZ_BSSD01000003.1"/>
</dbReference>
<dbReference type="EMBL" id="BSSD01000003">
    <property type="protein sequence ID" value="GLW91425.1"/>
    <property type="molecule type" value="Genomic_DNA"/>
</dbReference>
<name>A0A9W6QKP0_9PSEU</name>
<accession>A0A9W6QKP0</accession>
<comment type="caution">
    <text evidence="1">The sequence shown here is derived from an EMBL/GenBank/DDBJ whole genome shotgun (WGS) entry which is preliminary data.</text>
</comment>
<sequence length="353" mass="38267">MSDPVLAGKVNDLTVNGTWPSFVDPITAGRHLAAQLTKRDRALLALGLTTLPRADQLISLTGHWAILLSLVNSAVRQSVATGVDPAAAVGEVIEHLHGGPDGLDLASRDGREHAVSATITASTSRVAPTDRDRFLELGVFPEDTDIPIDLVQALWSTSDKRLLRTLVDLSLVTRHGDTIRVHDVLRTYLRRTLGPSLPTITSRLVDLLLAEVTDWSRARAYTLRHLSTHAAEVGRLDPLLVEVGFLLAASQPELLACLPAAHTARAKAAARVYQRAAHNLRDRPPAEHAAYLELTARRQRVTWLADAAGALAENSPWRCLHAEWAREVPHKILTRSPVGVVDAPVALSADGRL</sequence>
<gene>
    <name evidence="1" type="ORF">Aglo03_22410</name>
</gene>
<dbReference type="Proteomes" id="UP001165042">
    <property type="component" value="Unassembled WGS sequence"/>
</dbReference>